<accession>A0A2P4XX52</accession>
<keyword evidence="3" id="KW-1185">Reference proteome</keyword>
<dbReference type="EMBL" id="NCKW01007352">
    <property type="protein sequence ID" value="POM70147.1"/>
    <property type="molecule type" value="Genomic_DNA"/>
</dbReference>
<protein>
    <submittedName>
        <fullName evidence="2">Uncharacterized protein</fullName>
    </submittedName>
</protein>
<feature type="compositionally biased region" description="Low complexity" evidence="1">
    <location>
        <begin position="80"/>
        <end position="89"/>
    </location>
</feature>
<evidence type="ECO:0000256" key="1">
    <source>
        <dbReference type="SAM" id="MobiDB-lite"/>
    </source>
</evidence>
<name>A0A2P4XX52_9STRA</name>
<reference evidence="2 3" key="1">
    <citation type="journal article" date="2017" name="Genome Biol. Evol.">
        <title>Phytophthora megakarya and P. palmivora, closely related causal agents of cacao black pod rot, underwent increases in genome sizes and gene numbers by different mechanisms.</title>
        <authorList>
            <person name="Ali S.S."/>
            <person name="Shao J."/>
            <person name="Lary D.J."/>
            <person name="Kronmiller B."/>
            <person name="Shen D."/>
            <person name="Strem M.D."/>
            <person name="Amoako-Attah I."/>
            <person name="Akrofi A.Y."/>
            <person name="Begoude B.A."/>
            <person name="Ten Hoopen G.M."/>
            <person name="Coulibaly K."/>
            <person name="Kebe B.I."/>
            <person name="Melnick R.L."/>
            <person name="Guiltinan M.J."/>
            <person name="Tyler B.M."/>
            <person name="Meinhardt L.W."/>
            <person name="Bailey B.A."/>
        </authorList>
    </citation>
    <scope>NUCLEOTIDE SEQUENCE [LARGE SCALE GENOMIC DNA]</scope>
    <source>
        <strain evidence="3">sbr112.9</strain>
    </source>
</reference>
<organism evidence="2 3">
    <name type="scientific">Phytophthora palmivora</name>
    <dbReference type="NCBI Taxonomy" id="4796"/>
    <lineage>
        <taxon>Eukaryota</taxon>
        <taxon>Sar</taxon>
        <taxon>Stramenopiles</taxon>
        <taxon>Oomycota</taxon>
        <taxon>Peronosporomycetes</taxon>
        <taxon>Peronosporales</taxon>
        <taxon>Peronosporaceae</taxon>
        <taxon>Phytophthora</taxon>
    </lineage>
</organism>
<evidence type="ECO:0000313" key="3">
    <source>
        <dbReference type="Proteomes" id="UP000237271"/>
    </source>
</evidence>
<feature type="region of interest" description="Disordered" evidence="1">
    <location>
        <begin position="1"/>
        <end position="112"/>
    </location>
</feature>
<sequence length="166" mass="17406">MGKSSPTDSKQASTSAQGAASSGNATPPAVNNTKQADDPREAAPGDILVDESEAKEVEEVPLSGATSKSSGADMGEADGKASADAAASDADLEPKAPEVDQKDAPEFKTPRHATLEDVRGLIFSGMLRQEEVDLPDFLVPECPPHWKLPDLPISRPMHTSWGFLAL</sequence>
<gene>
    <name evidence="2" type="ORF">PHPALM_13462</name>
</gene>
<dbReference type="AlphaFoldDB" id="A0A2P4XX52"/>
<proteinExistence type="predicted"/>
<dbReference type="Proteomes" id="UP000237271">
    <property type="component" value="Unassembled WGS sequence"/>
</dbReference>
<comment type="caution">
    <text evidence="2">The sequence shown here is derived from an EMBL/GenBank/DDBJ whole genome shotgun (WGS) entry which is preliminary data.</text>
</comment>
<evidence type="ECO:0000313" key="2">
    <source>
        <dbReference type="EMBL" id="POM70147.1"/>
    </source>
</evidence>
<feature type="compositionally biased region" description="Basic and acidic residues" evidence="1">
    <location>
        <begin position="92"/>
        <end position="112"/>
    </location>
</feature>
<feature type="compositionally biased region" description="Low complexity" evidence="1">
    <location>
        <begin position="9"/>
        <end position="26"/>
    </location>
</feature>